<evidence type="ECO:0000256" key="1">
    <source>
        <dbReference type="ARBA" id="ARBA00003518"/>
    </source>
</evidence>
<keyword evidence="8 11" id="KW-0570">Pentose shunt</keyword>
<proteinExistence type="inferred from homology"/>
<dbReference type="NCBIfam" id="NF002881">
    <property type="entry name" value="PRK03343.1"/>
    <property type="match status" value="1"/>
</dbReference>
<dbReference type="InterPro" id="IPR001672">
    <property type="entry name" value="G6P_Isomerase"/>
</dbReference>
<keyword evidence="12" id="KW-0324">Glycolysis</keyword>
<sequence length="943" mass="101134">MNPLKQLAEAGQAPWLDFVQRGLIEGGELATMVARDGLKGVTSNPAIFEKAIAHAPEYGEAFQRFVRERDCAPMEIYEHLAIADIQAAADALAPVHRETGGRDGFISLEVSPYLANDTQGTIDEARRLWAAVDRPNLMIKVPATSAGIPAIHTLIGEGLSINVTLLFAVPRYEAVAQAYIAGLEDYAAKGGDVSKVASVASFFVSRIDTVIDRELQARIDAGGPAGILQPLLGQAAIANAKLAYESFRRIFAGKAWEALVAKGAQVQRLLWASTGVKNPDYPDTLYVERLIGRDTVNTMPPATMDAFRDHGSVVHDAVEQDIEGAYAVLHAIEEQGISLATVTHDLVEDGVRQFAEAFDKLLGAVAEKREALVTVNAARIEAPEDIAHAVNEAAAGWRADGVVRRLWAGDAAVWTGADEADWLGWLDIVGQEHAHVGTLVRFANAIREGGFTHVALLGMGGSSLGPEVLATSFGRQAGWPHFHMLDSTDPAQIRALERKLDLAKTMFIVSSKSGSTLEPNIMLAHFRARMIETAGEAAWSRHFTAVTDPGSSLEQVAKHERFAHLFHGVKSIGGRYSVLSKFGLVPAAAMGIDVSDFLVRTSHMVASCAASVPADRNPGVRLGLLLGTAATRFGRDKVTIVTSPRIAGLGAWLEQLIAESTGKQGRGLIPVDGEALGEPAAYGKDRVFAQLVLKGDEDKAQDAKLAALAKAGHPVVRIVLDDVAQIGQEFFRWEMATAVAGAIIGINPFDQPDVEASKIKTRALTDAYEKGAPVAAPDPVFRENGIAVYADPANAEALGRHNTLSAWLKHHFQRAHAGDYIGLLAYIEHTRAHEAKLEAIRLRLRDARKVATCVGFGPRFLHSTGQAYKGGPNSGVFLQITADDAADFAVPGHRYSFGQVKGAQAEGDLGVLVERERRAIRVHLAEVDAGLAELEKAIDHAFA</sequence>
<name>A5FY06_ACICJ</name>
<keyword evidence="7 11" id="KW-0808">Transferase</keyword>
<comment type="pathway">
    <text evidence="12">Carbohydrate degradation; glycolysis; D-glyceraldehyde 3-phosphate and glycerone phosphate from D-glucose: step 2/4.</text>
</comment>
<dbReference type="GO" id="GO:0006098">
    <property type="term" value="P:pentose-phosphate shunt"/>
    <property type="evidence" value="ECO:0007669"/>
    <property type="project" value="UniProtKB-UniRule"/>
</dbReference>
<comment type="function">
    <text evidence="1 11">Transaldolase is important for the balance of metabolites in the pentose-phosphate pathway.</text>
</comment>
<dbReference type="KEGG" id="acr:Acry_1277"/>
<evidence type="ECO:0000256" key="5">
    <source>
        <dbReference type="ARBA" id="ARBA00013151"/>
    </source>
</evidence>
<dbReference type="GO" id="GO:0006096">
    <property type="term" value="P:glycolytic process"/>
    <property type="evidence" value="ECO:0007669"/>
    <property type="project" value="UniProtKB-UniPathway"/>
</dbReference>
<dbReference type="UniPathway" id="UPA00109">
    <property type="reaction ID" value="UER00181"/>
</dbReference>
<comment type="subcellular location">
    <subcellularLocation>
        <location evidence="2 11">Cytoplasm</location>
    </subcellularLocation>
</comment>
<dbReference type="InterPro" id="IPR013785">
    <property type="entry name" value="Aldolase_TIM"/>
</dbReference>
<reference evidence="13 14" key="1">
    <citation type="submission" date="2007-05" db="EMBL/GenBank/DDBJ databases">
        <title>Complete sequence of chromosome of Acidiphilium cryptum JF-5.</title>
        <authorList>
            <consortium name="US DOE Joint Genome Institute"/>
            <person name="Copeland A."/>
            <person name="Lucas S."/>
            <person name="Lapidus A."/>
            <person name="Barry K."/>
            <person name="Detter J.C."/>
            <person name="Glavina del Rio T."/>
            <person name="Hammon N."/>
            <person name="Israni S."/>
            <person name="Dalin E."/>
            <person name="Tice H."/>
            <person name="Pitluck S."/>
            <person name="Sims D."/>
            <person name="Brettin T."/>
            <person name="Bruce D."/>
            <person name="Han C."/>
            <person name="Schmutz J."/>
            <person name="Larimer F."/>
            <person name="Land M."/>
            <person name="Hauser L."/>
            <person name="Kyrpides N."/>
            <person name="Kim E."/>
            <person name="Magnuson T."/>
            <person name="Richardson P."/>
        </authorList>
    </citation>
    <scope>NUCLEOTIDE SEQUENCE [LARGE SCALE GENOMIC DNA]</scope>
    <source>
        <strain evidence="13 14">JF-5</strain>
    </source>
</reference>
<evidence type="ECO:0000256" key="4">
    <source>
        <dbReference type="ARBA" id="ARBA00008426"/>
    </source>
</evidence>
<evidence type="ECO:0000313" key="13">
    <source>
        <dbReference type="EMBL" id="ABQ30488.1"/>
    </source>
</evidence>
<dbReference type="GO" id="GO:0097367">
    <property type="term" value="F:carbohydrate derivative binding"/>
    <property type="evidence" value="ECO:0007669"/>
    <property type="project" value="InterPro"/>
</dbReference>
<dbReference type="PRINTS" id="PR00662">
    <property type="entry name" value="G6PISOMERASE"/>
</dbReference>
<evidence type="ECO:0000256" key="7">
    <source>
        <dbReference type="ARBA" id="ARBA00022679"/>
    </source>
</evidence>
<evidence type="ECO:0000256" key="6">
    <source>
        <dbReference type="ARBA" id="ARBA00022490"/>
    </source>
</evidence>
<dbReference type="InterPro" id="IPR035476">
    <property type="entry name" value="SIS_PGI_1"/>
</dbReference>
<evidence type="ECO:0000256" key="2">
    <source>
        <dbReference type="ARBA" id="ARBA00004496"/>
    </source>
</evidence>
<keyword evidence="12" id="KW-0312">Gluconeogenesis</keyword>
<dbReference type="GO" id="GO:0004347">
    <property type="term" value="F:glucose-6-phosphate isomerase activity"/>
    <property type="evidence" value="ECO:0007669"/>
    <property type="project" value="UniProtKB-EC"/>
</dbReference>
<evidence type="ECO:0000256" key="9">
    <source>
        <dbReference type="ARBA" id="ARBA00023270"/>
    </source>
</evidence>
<dbReference type="PANTHER" id="PTHR10683">
    <property type="entry name" value="TRANSALDOLASE"/>
    <property type="match status" value="1"/>
</dbReference>
<evidence type="ECO:0000256" key="8">
    <source>
        <dbReference type="ARBA" id="ARBA00023126"/>
    </source>
</evidence>
<accession>A5FY06</accession>
<dbReference type="Gene3D" id="3.20.20.70">
    <property type="entry name" value="Aldolase class I"/>
    <property type="match status" value="1"/>
</dbReference>
<evidence type="ECO:0000256" key="3">
    <source>
        <dbReference type="ARBA" id="ARBA00004857"/>
    </source>
</evidence>
<keyword evidence="6 11" id="KW-0963">Cytoplasm</keyword>
<comment type="pathway">
    <text evidence="3 11">Carbohydrate degradation; pentose phosphate pathway; D-glyceraldehyde 3-phosphate and beta-D-fructose 6-phosphate from D-ribose 5-phosphate and D-xylulose 5-phosphate (non-oxidative stage): step 2/3.</text>
</comment>
<dbReference type="UniPathway" id="UPA00115">
    <property type="reaction ID" value="UER00414"/>
</dbReference>
<dbReference type="RefSeq" id="WP_011942123.1">
    <property type="nucleotide sequence ID" value="NC_009484.1"/>
</dbReference>
<evidence type="ECO:0000256" key="11">
    <source>
        <dbReference type="HAMAP-Rule" id="MF_00493"/>
    </source>
</evidence>
<dbReference type="Gene3D" id="3.40.50.10490">
    <property type="entry name" value="Glucose-6-phosphate isomerase like protein, domain 1"/>
    <property type="match status" value="2"/>
</dbReference>
<dbReference type="InterPro" id="IPR001585">
    <property type="entry name" value="TAL/FSA"/>
</dbReference>
<dbReference type="PROSITE" id="PS00958">
    <property type="entry name" value="TRANSALDOLASE_2"/>
    <property type="match status" value="1"/>
</dbReference>
<evidence type="ECO:0000256" key="10">
    <source>
        <dbReference type="ARBA" id="ARBA00048810"/>
    </source>
</evidence>
<dbReference type="PANTHER" id="PTHR10683:SF31">
    <property type="entry name" value="TRANSALDOLASE"/>
    <property type="match status" value="1"/>
</dbReference>
<keyword evidence="9 11" id="KW-0704">Schiff base</keyword>
<dbReference type="AlphaFoldDB" id="A5FY06"/>
<protein>
    <recommendedName>
        <fullName evidence="5 11">Transaldolase</fullName>
        <ecNumber evidence="5 11">2.2.1.2</ecNumber>
    </recommendedName>
</protein>
<evidence type="ECO:0000313" key="14">
    <source>
        <dbReference type="Proteomes" id="UP000000245"/>
    </source>
</evidence>
<keyword evidence="14" id="KW-1185">Reference proteome</keyword>
<dbReference type="HOGENOM" id="CLU_013922_0_0_5"/>
<dbReference type="InterPro" id="IPR004732">
    <property type="entry name" value="Transaldolase_2"/>
</dbReference>
<keyword evidence="12 13" id="KW-0413">Isomerase</keyword>
<dbReference type="STRING" id="349163.Acry_1277"/>
<dbReference type="Pfam" id="PF00923">
    <property type="entry name" value="TAL_FSA"/>
    <property type="match status" value="1"/>
</dbReference>
<dbReference type="SUPFAM" id="SSF53697">
    <property type="entry name" value="SIS domain"/>
    <property type="match status" value="1"/>
</dbReference>
<dbReference type="eggNOG" id="COG0176">
    <property type="taxonomic scope" value="Bacteria"/>
</dbReference>
<dbReference type="EMBL" id="CP000697">
    <property type="protein sequence ID" value="ABQ30488.1"/>
    <property type="molecule type" value="Genomic_DNA"/>
</dbReference>
<dbReference type="GO" id="GO:0004801">
    <property type="term" value="F:transaldolase activity"/>
    <property type="evidence" value="ECO:0007669"/>
    <property type="project" value="UniProtKB-UniRule"/>
</dbReference>
<dbReference type="eggNOG" id="COG0166">
    <property type="taxonomic scope" value="Bacteria"/>
</dbReference>
<gene>
    <name evidence="11" type="primary">tal</name>
    <name evidence="13" type="ordered locus">Acry_1277</name>
</gene>
<comment type="similarity">
    <text evidence="4 11">Belongs to the transaldolase family. Type 2 subfamily.</text>
</comment>
<dbReference type="PROSITE" id="PS51463">
    <property type="entry name" value="P_GLUCOSE_ISOMERASE_3"/>
    <property type="match status" value="1"/>
</dbReference>
<comment type="catalytic activity">
    <reaction evidence="10 11">
        <text>D-sedoheptulose 7-phosphate + D-glyceraldehyde 3-phosphate = D-erythrose 4-phosphate + beta-D-fructose 6-phosphate</text>
        <dbReference type="Rhea" id="RHEA:17053"/>
        <dbReference type="ChEBI" id="CHEBI:16897"/>
        <dbReference type="ChEBI" id="CHEBI:57483"/>
        <dbReference type="ChEBI" id="CHEBI:57634"/>
        <dbReference type="ChEBI" id="CHEBI:59776"/>
        <dbReference type="EC" id="2.2.1.2"/>
    </reaction>
</comment>
<dbReference type="SUPFAM" id="SSF51569">
    <property type="entry name" value="Aldolase"/>
    <property type="match status" value="1"/>
</dbReference>
<dbReference type="GO" id="GO:0005737">
    <property type="term" value="C:cytoplasm"/>
    <property type="evidence" value="ECO:0007669"/>
    <property type="project" value="UniProtKB-SubCell"/>
</dbReference>
<dbReference type="EC" id="2.2.1.2" evidence="5 11"/>
<dbReference type="InterPro" id="IPR046348">
    <property type="entry name" value="SIS_dom_sf"/>
</dbReference>
<dbReference type="PROSITE" id="PS01054">
    <property type="entry name" value="TRANSALDOLASE_1"/>
    <property type="match status" value="1"/>
</dbReference>
<dbReference type="InterPro" id="IPR018225">
    <property type="entry name" value="Transaldolase_AS"/>
</dbReference>
<comment type="similarity">
    <text evidence="12">Belongs to the GPI family.</text>
</comment>
<dbReference type="Proteomes" id="UP000000245">
    <property type="component" value="Chromosome"/>
</dbReference>
<dbReference type="GO" id="GO:0006094">
    <property type="term" value="P:gluconeogenesis"/>
    <property type="evidence" value="ECO:0007669"/>
    <property type="project" value="UniProtKB-KW"/>
</dbReference>
<dbReference type="HAMAP" id="MF_00493">
    <property type="entry name" value="Transaldolase_2"/>
    <property type="match status" value="1"/>
</dbReference>
<evidence type="ECO:0000256" key="12">
    <source>
        <dbReference type="RuleBase" id="RU000612"/>
    </source>
</evidence>
<dbReference type="CDD" id="cd05015">
    <property type="entry name" value="SIS_PGI_1"/>
    <property type="match status" value="1"/>
</dbReference>
<dbReference type="NCBIfam" id="NF007080">
    <property type="entry name" value="PRK09533.1"/>
    <property type="match status" value="1"/>
</dbReference>
<comment type="catalytic activity">
    <reaction evidence="12">
        <text>alpha-D-glucose 6-phosphate = beta-D-fructose 6-phosphate</text>
        <dbReference type="Rhea" id="RHEA:11816"/>
        <dbReference type="ChEBI" id="CHEBI:57634"/>
        <dbReference type="ChEBI" id="CHEBI:58225"/>
        <dbReference type="EC" id="5.3.1.9"/>
    </reaction>
</comment>
<dbReference type="Pfam" id="PF00342">
    <property type="entry name" value="PGI"/>
    <property type="match status" value="1"/>
</dbReference>
<dbReference type="NCBIfam" id="TIGR00876">
    <property type="entry name" value="tal_mycobact"/>
    <property type="match status" value="1"/>
</dbReference>
<feature type="active site" description="Schiff-base intermediate with substrate" evidence="11">
    <location>
        <position position="140"/>
    </location>
</feature>
<organism evidence="13 14">
    <name type="scientific">Acidiphilium cryptum (strain JF-5)</name>
    <dbReference type="NCBI Taxonomy" id="349163"/>
    <lineage>
        <taxon>Bacteria</taxon>
        <taxon>Pseudomonadati</taxon>
        <taxon>Pseudomonadota</taxon>
        <taxon>Alphaproteobacteria</taxon>
        <taxon>Acetobacterales</taxon>
        <taxon>Acidocellaceae</taxon>
        <taxon>Acidiphilium</taxon>
    </lineage>
</organism>
<dbReference type="CDD" id="cd00955">
    <property type="entry name" value="Transaldolase_like"/>
    <property type="match status" value="1"/>
</dbReference>